<dbReference type="OrthoDB" id="28496at10239"/>
<reference evidence="1 2" key="1">
    <citation type="journal article" date="2012" name="J. Virol.">
        <title>Complete Genome Sequences of 138 Mycobacteriophages.</title>
        <authorList>
            <consortium name="the Science Education Alliance Phage Hunters Advancing Genomics and Evolutionary Science Program"/>
            <consortium name="the KwaZulu-Natal Research Institute for Tuberculosis and HIV Mycobacterial Genetics Course Students"/>
            <consortium name="the Phage Hunters Integrating Research and Education Program"/>
            <person name="Hatfull G.F."/>
        </authorList>
    </citation>
    <scope>NUCLEOTIDE SEQUENCE [LARGE SCALE GENOMIC DNA]</scope>
</reference>
<dbReference type="RefSeq" id="YP_009012213.1">
    <property type="nucleotide sequence ID" value="NC_023691.1"/>
</dbReference>
<evidence type="ECO:0000313" key="1">
    <source>
        <dbReference type="EMBL" id="AEL97982.1"/>
    </source>
</evidence>
<dbReference type="Proteomes" id="UP000000694">
    <property type="component" value="Segment"/>
</dbReference>
<keyword evidence="2" id="KW-1185">Reference proteome</keyword>
<accession>G1JWI4</accession>
<sequence length="89" mass="10160">MERRVGLEAAPDDAQLEDWLGQKIDSANEEMEEILGDFVDMVKLSMDDGDPWLWNYARLLNFLATLDNPKMIRVLSAALWTIMEAEVTS</sequence>
<proteinExistence type="predicted"/>
<dbReference type="KEGG" id="vg:18559588"/>
<dbReference type="GeneID" id="18559588"/>
<dbReference type="EMBL" id="JN412589">
    <property type="protein sequence ID" value="AEL97982.1"/>
    <property type="molecule type" value="Genomic_DNA"/>
</dbReference>
<name>G1JWI4_9CAUD</name>
<protein>
    <submittedName>
        <fullName evidence="1">Uncharacterized protein</fullName>
    </submittedName>
</protein>
<organism evidence="1 2">
    <name type="scientific">Mycobacterium phage Patience</name>
    <dbReference type="NCBI Taxonomy" id="1074308"/>
    <lineage>
        <taxon>Viruses</taxon>
        <taxon>Duplodnaviria</taxon>
        <taxon>Heunggongvirae</taxon>
        <taxon>Uroviricota</taxon>
        <taxon>Caudoviricetes</taxon>
        <taxon>Patiencevirus</taxon>
        <taxon>Patiencevirus patience</taxon>
    </lineage>
</organism>
<gene>
    <name evidence="1" type="primary">73</name>
    <name evidence="1" type="ORF">PATIENCE_73</name>
</gene>
<evidence type="ECO:0000313" key="2">
    <source>
        <dbReference type="Proteomes" id="UP000000694"/>
    </source>
</evidence>